<name>A0ABU5DQR7_9BURK</name>
<keyword evidence="1 2" id="KW-0732">Signal</keyword>
<protein>
    <submittedName>
        <fullName evidence="4">Metallophosphoesterase</fullName>
    </submittedName>
</protein>
<evidence type="ECO:0000259" key="3">
    <source>
        <dbReference type="Pfam" id="PF00149"/>
    </source>
</evidence>
<keyword evidence="5" id="KW-1185">Reference proteome</keyword>
<dbReference type="Pfam" id="PF00149">
    <property type="entry name" value="Metallophos"/>
    <property type="match status" value="1"/>
</dbReference>
<proteinExistence type="predicted"/>
<feature type="domain" description="Calcineurin-like phosphoesterase" evidence="3">
    <location>
        <begin position="65"/>
        <end position="352"/>
    </location>
</feature>
<dbReference type="RefSeq" id="WP_320426635.1">
    <property type="nucleotide sequence ID" value="NZ_JAXCLA010000011.1"/>
</dbReference>
<dbReference type="SUPFAM" id="SSF56300">
    <property type="entry name" value="Metallo-dependent phosphatases"/>
    <property type="match status" value="1"/>
</dbReference>
<gene>
    <name evidence="4" type="ORF">SNE35_29485</name>
</gene>
<dbReference type="EMBL" id="JAXCLA010000011">
    <property type="protein sequence ID" value="MDY0748667.1"/>
    <property type="molecule type" value="Genomic_DNA"/>
</dbReference>
<evidence type="ECO:0000313" key="4">
    <source>
        <dbReference type="EMBL" id="MDY0748667.1"/>
    </source>
</evidence>
<feature type="chain" id="PRO_5046472487" evidence="2">
    <location>
        <begin position="24"/>
        <end position="436"/>
    </location>
</feature>
<comment type="caution">
    <text evidence="4">The sequence shown here is derived from an EMBL/GenBank/DDBJ whole genome shotgun (WGS) entry which is preliminary data.</text>
</comment>
<evidence type="ECO:0000313" key="5">
    <source>
        <dbReference type="Proteomes" id="UP001285263"/>
    </source>
</evidence>
<dbReference type="InterPro" id="IPR039331">
    <property type="entry name" value="PAPs-like"/>
</dbReference>
<dbReference type="InterPro" id="IPR004843">
    <property type="entry name" value="Calcineurin-like_PHP"/>
</dbReference>
<dbReference type="Gene3D" id="3.60.21.10">
    <property type="match status" value="1"/>
</dbReference>
<evidence type="ECO:0000256" key="1">
    <source>
        <dbReference type="ARBA" id="ARBA00022729"/>
    </source>
</evidence>
<dbReference type="InterPro" id="IPR029052">
    <property type="entry name" value="Metallo-depent_PP-like"/>
</dbReference>
<sequence>MQKKTLAIAAAAALLMAAGAARAQTADPVVLSFATVGDSRQDNVAPDATQLPLSGQDQMWMTNTKAFSRILREIAAKKANLLFFNGDMVLGYGNANPSTNVSDVNSVINSDLVRFYTEYAYWRGMASTLMEQGTYIVPVPGNHETQCRTALAAPSINAATGAYVPQVICGALVAGQDTLGSVNGGKNAIPQNEEAFRANMGDLILDQARLTSMLPNGQALANVDLGDHAALDYPFVTGNTKVTTAAPQNQLSFSFDVGSSHFAVINNDVSGGNDNTAPVNWLSQDFAAAKTRGAKSFFVFGHKPAYTYNFAGNGGKAAGLDANAYSTANRDAFWNVVQAYAATYFSGHQHVYNMSQPKAQPAGSVLPPSWQVIVGAGGSPFDVKPTASGQSPTDRSYVYAIVNIHQSGKADINVYGFTAAYGPSKLIGAQTVPALQ</sequence>
<dbReference type="Proteomes" id="UP001285263">
    <property type="component" value="Unassembled WGS sequence"/>
</dbReference>
<dbReference type="PANTHER" id="PTHR22953">
    <property type="entry name" value="ACID PHOSPHATASE RELATED"/>
    <property type="match status" value="1"/>
</dbReference>
<reference evidence="4 5" key="1">
    <citation type="submission" date="2023-11" db="EMBL/GenBank/DDBJ databases">
        <title>Paucibacter sp. nov., isolated from fresh soil in Korea.</title>
        <authorList>
            <person name="Le N.T.T."/>
        </authorList>
    </citation>
    <scope>NUCLEOTIDE SEQUENCE [LARGE SCALE GENOMIC DNA]</scope>
    <source>
        <strain evidence="4 5">R3-3</strain>
    </source>
</reference>
<dbReference type="PANTHER" id="PTHR22953:SF153">
    <property type="entry name" value="PURPLE ACID PHOSPHATASE"/>
    <property type="match status" value="1"/>
</dbReference>
<evidence type="ECO:0000256" key="2">
    <source>
        <dbReference type="SAM" id="SignalP"/>
    </source>
</evidence>
<feature type="signal peptide" evidence="2">
    <location>
        <begin position="1"/>
        <end position="23"/>
    </location>
</feature>
<accession>A0ABU5DQR7</accession>
<organism evidence="4 5">
    <name type="scientific">Roseateles agri</name>
    <dbReference type="NCBI Taxonomy" id="3098619"/>
    <lineage>
        <taxon>Bacteria</taxon>
        <taxon>Pseudomonadati</taxon>
        <taxon>Pseudomonadota</taxon>
        <taxon>Betaproteobacteria</taxon>
        <taxon>Burkholderiales</taxon>
        <taxon>Sphaerotilaceae</taxon>
        <taxon>Roseateles</taxon>
    </lineage>
</organism>